<keyword evidence="2" id="KW-1185">Reference proteome</keyword>
<protein>
    <submittedName>
        <fullName evidence="1">Uncharacterized protein</fullName>
    </submittedName>
</protein>
<evidence type="ECO:0000313" key="2">
    <source>
        <dbReference type="Proteomes" id="UP000188174"/>
    </source>
</evidence>
<sequence>MFFGQLRRSESMRLEDVGVVVWTKKVGLKPEKLSLPVHTSTNGFRLCLFAASQEPTQVWRFRYVRFKKLIAVLA</sequence>
<dbReference type="EMBL" id="CP019630">
    <property type="protein sequence ID" value="AQQ05338.1"/>
    <property type="molecule type" value="Genomic_DNA"/>
</dbReference>
<name>A0ABN4WY29_9HYPH</name>
<dbReference type="Proteomes" id="UP000188174">
    <property type="component" value="Chromosome"/>
</dbReference>
<reference evidence="1 2" key="1">
    <citation type="submission" date="2017-02" db="EMBL/GenBank/DDBJ databases">
        <authorList>
            <person name="Jeong S."/>
        </authorList>
    </citation>
    <scope>NUCLEOTIDE SEQUENCE [LARGE SCALE GENOMIC DNA]</scope>
    <source>
        <strain evidence="1 2">RMAR6-6</strain>
    </source>
</reference>
<accession>A0ABN4WY29</accession>
<organism evidence="1 2">
    <name type="scientific">Roseibium algicola</name>
    <dbReference type="NCBI Taxonomy" id="2857014"/>
    <lineage>
        <taxon>Bacteria</taxon>
        <taxon>Pseudomonadati</taxon>
        <taxon>Pseudomonadota</taxon>
        <taxon>Alphaproteobacteria</taxon>
        <taxon>Hyphomicrobiales</taxon>
        <taxon>Stappiaceae</taxon>
        <taxon>Roseibium</taxon>
    </lineage>
</organism>
<gene>
    <name evidence="1" type="ORF">B0E33_18600</name>
</gene>
<proteinExistence type="predicted"/>
<evidence type="ECO:0000313" key="1">
    <source>
        <dbReference type="EMBL" id="AQQ05338.1"/>
    </source>
</evidence>